<evidence type="ECO:0000313" key="2">
    <source>
        <dbReference type="Proteomes" id="UP000198233"/>
    </source>
</evidence>
<dbReference type="SUPFAM" id="SSF53850">
    <property type="entry name" value="Periplasmic binding protein-like II"/>
    <property type="match status" value="1"/>
</dbReference>
<sequence length="229" mass="26124">MKVALQIFLVFLLLALSGKSAEGISQLRVGIIDVKPWGYEESGVIRGTQIDRYRELEKESGLKFTYILLPLKRALFMLEKGQIDILSVWEREELSDFAERINTVSCDEYFVVELENTVQVNPAINFQVAVQAESNLSLNNLKSRDVKYVGVNYKQLILMLHKQRFGSIRIGLSGLKSGASELNFPLADFRLVESLGQVKEYLYFSRLSPNFDIMLVKKLSQSIKLEVEH</sequence>
<dbReference type="Proteomes" id="UP000198233">
    <property type="component" value="Chromosome"/>
</dbReference>
<dbReference type="RefSeq" id="WP_088904037.1">
    <property type="nucleotide sequence ID" value="NZ_CP022272.1"/>
</dbReference>
<gene>
    <name evidence="1" type="ORF">CFF01_04650</name>
</gene>
<evidence type="ECO:0000313" key="1">
    <source>
        <dbReference type="EMBL" id="ASJ95932.1"/>
    </source>
</evidence>
<protein>
    <submittedName>
        <fullName evidence="1">Uncharacterized protein</fullName>
    </submittedName>
</protein>
<name>A0AAC9XMG0_9GAMM</name>
<dbReference type="Gene3D" id="3.40.190.10">
    <property type="entry name" value="Periplasmic binding protein-like II"/>
    <property type="match status" value="1"/>
</dbReference>
<organism evidence="1 2">
    <name type="scientific">Shewanella marisflavi</name>
    <dbReference type="NCBI Taxonomy" id="260364"/>
    <lineage>
        <taxon>Bacteria</taxon>
        <taxon>Pseudomonadati</taxon>
        <taxon>Pseudomonadota</taxon>
        <taxon>Gammaproteobacteria</taxon>
        <taxon>Alteromonadales</taxon>
        <taxon>Shewanellaceae</taxon>
        <taxon>Shewanella</taxon>
    </lineage>
</organism>
<proteinExistence type="predicted"/>
<accession>A0AAC9XMG0</accession>
<dbReference type="AlphaFoldDB" id="A0AAC9XMG0"/>
<dbReference type="KEGG" id="smav:CFF01_04650"/>
<reference evidence="1 2" key="1">
    <citation type="submission" date="2017-06" db="EMBL/GenBank/DDBJ databases">
        <title>Complete genome sequence of Shewanella marisflavi EP1 associated with anaerobic 2,4-dinitrotoluene reduction and salt tolerance.</title>
        <authorList>
            <person name="Huang J."/>
        </authorList>
    </citation>
    <scope>NUCLEOTIDE SEQUENCE [LARGE SCALE GENOMIC DNA]</scope>
    <source>
        <strain evidence="1 2">EP1</strain>
    </source>
</reference>
<dbReference type="EMBL" id="CP022272">
    <property type="protein sequence ID" value="ASJ95932.1"/>
    <property type="molecule type" value="Genomic_DNA"/>
</dbReference>